<proteinExistence type="predicted"/>
<dbReference type="AlphaFoldDB" id="A0A1M6REY5"/>
<dbReference type="RefSeq" id="WP_072850641.1">
    <property type="nucleotide sequence ID" value="NZ_FRAH01000023.1"/>
</dbReference>
<evidence type="ECO:0000313" key="2">
    <source>
        <dbReference type="Proteomes" id="UP000183975"/>
    </source>
</evidence>
<protein>
    <submittedName>
        <fullName evidence="1">Putative iron-only hydrogenase system regulator</fullName>
    </submittedName>
</protein>
<dbReference type="SUPFAM" id="SSF55021">
    <property type="entry name" value="ACT-like"/>
    <property type="match status" value="1"/>
</dbReference>
<organism evidence="1 2">
    <name type="scientific">Anaerotignum lactatifermentans DSM 14214</name>
    <dbReference type="NCBI Taxonomy" id="1121323"/>
    <lineage>
        <taxon>Bacteria</taxon>
        <taxon>Bacillati</taxon>
        <taxon>Bacillota</taxon>
        <taxon>Clostridia</taxon>
        <taxon>Lachnospirales</taxon>
        <taxon>Anaerotignaceae</taxon>
        <taxon>Anaerotignum</taxon>
    </lineage>
</organism>
<gene>
    <name evidence="1" type="ORF">SAMN02745138_01515</name>
</gene>
<name>A0A1M6REY5_9FIRM</name>
<dbReference type="Proteomes" id="UP000183975">
    <property type="component" value="Unassembled WGS sequence"/>
</dbReference>
<keyword evidence="2" id="KW-1185">Reference proteome</keyword>
<reference evidence="1 2" key="1">
    <citation type="submission" date="2016-11" db="EMBL/GenBank/DDBJ databases">
        <authorList>
            <person name="Jaros S."/>
            <person name="Januszkiewicz K."/>
            <person name="Wedrychowicz H."/>
        </authorList>
    </citation>
    <scope>NUCLEOTIDE SEQUENCE [LARGE SCALE GENOMIC DNA]</scope>
    <source>
        <strain evidence="1 2">DSM 14214</strain>
    </source>
</reference>
<dbReference type="Gene3D" id="3.30.70.1150">
    <property type="entry name" value="ACT-like. Chain A, domain 2"/>
    <property type="match status" value="1"/>
</dbReference>
<dbReference type="OrthoDB" id="9796135at2"/>
<sequence length="88" mass="9658">METKNEESRIAVIGIVVEQEASVDVLNETLHEYREYIIGRMGIPYREKKVNIISIAIDAPQDVISALSGKIGNLPGIQSKTVYSGVKA</sequence>
<evidence type="ECO:0000313" key="1">
    <source>
        <dbReference type="EMBL" id="SHK30963.1"/>
    </source>
</evidence>
<dbReference type="EMBL" id="FRAH01000023">
    <property type="protein sequence ID" value="SHK30963.1"/>
    <property type="molecule type" value="Genomic_DNA"/>
</dbReference>
<dbReference type="InterPro" id="IPR045865">
    <property type="entry name" value="ACT-like_dom_sf"/>
</dbReference>
<dbReference type="InterPro" id="IPR023860">
    <property type="entry name" value="FeFe-hyd_TM1266"/>
</dbReference>
<dbReference type="GeneID" id="78176054"/>
<dbReference type="NCBIfam" id="TIGR03959">
    <property type="entry name" value="hyd_TM1266"/>
    <property type="match status" value="1"/>
</dbReference>
<accession>A0A1M6REY5</accession>
<dbReference type="Pfam" id="PF21699">
    <property type="entry name" value="TM1266-like"/>
    <property type="match status" value="1"/>
</dbReference>
<dbReference type="InterPro" id="IPR027271">
    <property type="entry name" value="Acetolactate_synth/TF_NikR_C"/>
</dbReference>